<gene>
    <name evidence="3" type="ORF">F9B16_20250</name>
</gene>
<dbReference type="Gene3D" id="3.40.710.10">
    <property type="entry name" value="DD-peptidase/beta-lactamase superfamily"/>
    <property type="match status" value="1"/>
</dbReference>
<dbReference type="InterPro" id="IPR012338">
    <property type="entry name" value="Beta-lactam/transpept-like"/>
</dbReference>
<dbReference type="GO" id="GO:0008800">
    <property type="term" value="F:beta-lactamase activity"/>
    <property type="evidence" value="ECO:0007669"/>
    <property type="project" value="InterPro"/>
</dbReference>
<dbReference type="InterPro" id="IPR000871">
    <property type="entry name" value="Beta-lactam_class-A"/>
</dbReference>
<dbReference type="PANTHER" id="PTHR35333:SF3">
    <property type="entry name" value="BETA-LACTAMASE-TYPE TRANSPEPTIDASE FOLD CONTAINING PROTEIN"/>
    <property type="match status" value="1"/>
</dbReference>
<sequence>MLLGAAAWKLSGPDASEPGRAPVAAPSNAADLAPEPSPSPTASASPTPRPVDRGELAKAIEKAVKGDARVSVSVSDLTDGTSYTYGASRRFVTASIVKVDILAALLLQAQDRGRALTASEKSLATRMIENSDNAAANALWSAIGGAAGLAKADRRLGLKETTATSVSWGLTSTSARDQVRLLNALVSGGGPLSKRSRRYILGLMSQVDTTQDWGVSAGAAAGDAVALKNGWLPRSTDGGLWVINSIGRIKGDHDYSIAVLSDRNPSMDAGVALVETVTEAVLDGLS</sequence>
<feature type="domain" description="Beta-lactamase class A catalytic" evidence="2">
    <location>
        <begin position="121"/>
        <end position="238"/>
    </location>
</feature>
<organism evidence="3 4">
    <name type="scientific">Actinomadura montaniterrae</name>
    <dbReference type="NCBI Taxonomy" id="1803903"/>
    <lineage>
        <taxon>Bacteria</taxon>
        <taxon>Bacillati</taxon>
        <taxon>Actinomycetota</taxon>
        <taxon>Actinomycetes</taxon>
        <taxon>Streptosporangiales</taxon>
        <taxon>Thermomonosporaceae</taxon>
        <taxon>Actinomadura</taxon>
    </lineage>
</organism>
<dbReference type="InterPro" id="IPR045155">
    <property type="entry name" value="Beta-lactam_cat"/>
</dbReference>
<accession>A0A6L3VX03</accession>
<evidence type="ECO:0000313" key="4">
    <source>
        <dbReference type="Proteomes" id="UP000483004"/>
    </source>
</evidence>
<evidence type="ECO:0000259" key="2">
    <source>
        <dbReference type="Pfam" id="PF13354"/>
    </source>
</evidence>
<dbReference type="SUPFAM" id="SSF56601">
    <property type="entry name" value="beta-lactamase/transpeptidase-like"/>
    <property type="match status" value="1"/>
</dbReference>
<dbReference type="PANTHER" id="PTHR35333">
    <property type="entry name" value="BETA-LACTAMASE"/>
    <property type="match status" value="1"/>
</dbReference>
<name>A0A6L3VX03_9ACTN</name>
<dbReference type="GO" id="GO:0046677">
    <property type="term" value="P:response to antibiotic"/>
    <property type="evidence" value="ECO:0007669"/>
    <property type="project" value="InterPro"/>
</dbReference>
<evidence type="ECO:0000313" key="3">
    <source>
        <dbReference type="EMBL" id="KAB2379496.1"/>
    </source>
</evidence>
<dbReference type="OrthoDB" id="3524371at2"/>
<comment type="caution">
    <text evidence="3">The sequence shown here is derived from an EMBL/GenBank/DDBJ whole genome shotgun (WGS) entry which is preliminary data.</text>
</comment>
<dbReference type="Pfam" id="PF13354">
    <property type="entry name" value="Beta-lactamase2"/>
    <property type="match status" value="2"/>
</dbReference>
<reference evidence="3 4" key="1">
    <citation type="submission" date="2019-09" db="EMBL/GenBank/DDBJ databases">
        <title>Actinomadura physcomitrii sp. nov., a novel actinomycete isolated from moss [Physcomitrium sphaericum (Ludw) Fuernr].</title>
        <authorList>
            <person name="Liu C."/>
            <person name="Zhuang X."/>
        </authorList>
    </citation>
    <scope>NUCLEOTIDE SEQUENCE [LARGE SCALE GENOMIC DNA]</scope>
    <source>
        <strain evidence="3 4">CYP1-1B</strain>
    </source>
</reference>
<dbReference type="Proteomes" id="UP000483004">
    <property type="component" value="Unassembled WGS sequence"/>
</dbReference>
<protein>
    <recommendedName>
        <fullName evidence="2">Beta-lactamase class A catalytic domain-containing protein</fullName>
    </recommendedName>
</protein>
<proteinExistence type="predicted"/>
<feature type="domain" description="Beta-lactamase class A catalytic" evidence="2">
    <location>
        <begin position="71"/>
        <end position="117"/>
    </location>
</feature>
<evidence type="ECO:0000256" key="1">
    <source>
        <dbReference type="SAM" id="MobiDB-lite"/>
    </source>
</evidence>
<dbReference type="AlphaFoldDB" id="A0A6L3VX03"/>
<keyword evidence="4" id="KW-1185">Reference proteome</keyword>
<dbReference type="GO" id="GO:0030655">
    <property type="term" value="P:beta-lactam antibiotic catabolic process"/>
    <property type="evidence" value="ECO:0007669"/>
    <property type="project" value="InterPro"/>
</dbReference>
<dbReference type="EMBL" id="WBMR01000056">
    <property type="protein sequence ID" value="KAB2379496.1"/>
    <property type="molecule type" value="Genomic_DNA"/>
</dbReference>
<feature type="region of interest" description="Disordered" evidence="1">
    <location>
        <begin position="11"/>
        <end position="52"/>
    </location>
</feature>